<evidence type="ECO:0000313" key="6">
    <source>
        <dbReference type="EMBL" id="PYZ97368.1"/>
    </source>
</evidence>
<name>A0A2W0HUN3_9BACI</name>
<accession>A0A2W0HUN3</accession>
<feature type="transmembrane region" description="Helical" evidence="5">
    <location>
        <begin position="97"/>
        <end position="118"/>
    </location>
</feature>
<organism evidence="6 7">
    <name type="scientific">Alteribacter lacisalsi</name>
    <dbReference type="NCBI Taxonomy" id="2045244"/>
    <lineage>
        <taxon>Bacteria</taxon>
        <taxon>Bacillati</taxon>
        <taxon>Bacillota</taxon>
        <taxon>Bacilli</taxon>
        <taxon>Bacillales</taxon>
        <taxon>Bacillaceae</taxon>
        <taxon>Alteribacter</taxon>
    </lineage>
</organism>
<keyword evidence="1" id="KW-1003">Cell membrane</keyword>
<dbReference type="OrthoDB" id="2365314at2"/>
<evidence type="ECO:0008006" key="8">
    <source>
        <dbReference type="Google" id="ProtNLM"/>
    </source>
</evidence>
<keyword evidence="2 5" id="KW-0812">Transmembrane</keyword>
<reference evidence="6 7" key="1">
    <citation type="submission" date="2017-10" db="EMBL/GenBank/DDBJ databases">
        <title>Bacillus sp. nov., a halophilic bacterium isolated from a Yangshapao Lake.</title>
        <authorList>
            <person name="Wang H."/>
        </authorList>
    </citation>
    <scope>NUCLEOTIDE SEQUENCE [LARGE SCALE GENOMIC DNA]</scope>
    <source>
        <strain evidence="6 7">YSP-3</strain>
    </source>
</reference>
<proteinExistence type="predicted"/>
<dbReference type="InterPro" id="IPR010899">
    <property type="entry name" value="UPF0344"/>
</dbReference>
<evidence type="ECO:0000256" key="3">
    <source>
        <dbReference type="ARBA" id="ARBA00022989"/>
    </source>
</evidence>
<evidence type="ECO:0000256" key="4">
    <source>
        <dbReference type="ARBA" id="ARBA00023136"/>
    </source>
</evidence>
<sequence length="119" mass="13367">MNYTAMLHTHTLAWFVMLILFAVTIILLRSGKAKGGKIVQMTLRLFYIFVLVSGGTLLIMNPYWATVVKGILAVLLIFTMERISTGTKKGTLQGSQPMVLWTQFAILSIIVIYFGYFVT</sequence>
<keyword evidence="4 5" id="KW-0472">Membrane</keyword>
<evidence type="ECO:0000256" key="2">
    <source>
        <dbReference type="ARBA" id="ARBA00022692"/>
    </source>
</evidence>
<protein>
    <recommendedName>
        <fullName evidence="8">DUF1516 family protein</fullName>
    </recommendedName>
</protein>
<dbReference type="RefSeq" id="WP_110516372.1">
    <property type="nucleotide sequence ID" value="NZ_PDOF01000001.1"/>
</dbReference>
<evidence type="ECO:0000256" key="5">
    <source>
        <dbReference type="SAM" id="Phobius"/>
    </source>
</evidence>
<keyword evidence="3 5" id="KW-1133">Transmembrane helix</keyword>
<evidence type="ECO:0000256" key="1">
    <source>
        <dbReference type="ARBA" id="ARBA00022475"/>
    </source>
</evidence>
<dbReference type="Proteomes" id="UP000248066">
    <property type="component" value="Unassembled WGS sequence"/>
</dbReference>
<dbReference type="Pfam" id="PF07457">
    <property type="entry name" value="DUF1516"/>
    <property type="match status" value="1"/>
</dbReference>
<dbReference type="AlphaFoldDB" id="A0A2W0HUN3"/>
<feature type="transmembrane region" description="Helical" evidence="5">
    <location>
        <begin position="12"/>
        <end position="29"/>
    </location>
</feature>
<gene>
    <name evidence="6" type="ORF">CR205_01830</name>
</gene>
<evidence type="ECO:0000313" key="7">
    <source>
        <dbReference type="Proteomes" id="UP000248066"/>
    </source>
</evidence>
<dbReference type="EMBL" id="PDOF01000001">
    <property type="protein sequence ID" value="PYZ97368.1"/>
    <property type="molecule type" value="Genomic_DNA"/>
</dbReference>
<comment type="caution">
    <text evidence="6">The sequence shown here is derived from an EMBL/GenBank/DDBJ whole genome shotgun (WGS) entry which is preliminary data.</text>
</comment>
<feature type="transmembrane region" description="Helical" evidence="5">
    <location>
        <begin position="41"/>
        <end position="60"/>
    </location>
</feature>
<keyword evidence="7" id="KW-1185">Reference proteome</keyword>